<feature type="signal peptide" evidence="1">
    <location>
        <begin position="1"/>
        <end position="34"/>
    </location>
</feature>
<organism evidence="2 3">
    <name type="scientific">Roseisalinus antarcticus</name>
    <dbReference type="NCBI Taxonomy" id="254357"/>
    <lineage>
        <taxon>Bacteria</taxon>
        <taxon>Pseudomonadati</taxon>
        <taxon>Pseudomonadota</taxon>
        <taxon>Alphaproteobacteria</taxon>
        <taxon>Rhodobacterales</taxon>
        <taxon>Roseobacteraceae</taxon>
        <taxon>Roseisalinus</taxon>
    </lineage>
</organism>
<dbReference type="Proteomes" id="UP000193900">
    <property type="component" value="Unassembled WGS sequence"/>
</dbReference>
<dbReference type="InterPro" id="IPR007497">
    <property type="entry name" value="SIMPL/DUF541"/>
</dbReference>
<evidence type="ECO:0000256" key="1">
    <source>
        <dbReference type="SAM" id="SignalP"/>
    </source>
</evidence>
<dbReference type="GO" id="GO:0006974">
    <property type="term" value="P:DNA damage response"/>
    <property type="evidence" value="ECO:0007669"/>
    <property type="project" value="TreeGrafter"/>
</dbReference>
<dbReference type="OrthoDB" id="9813144at2"/>
<evidence type="ECO:0000313" key="3">
    <source>
        <dbReference type="Proteomes" id="UP000193900"/>
    </source>
</evidence>
<dbReference type="EMBL" id="FWFZ01000006">
    <property type="protein sequence ID" value="SLN40594.1"/>
    <property type="molecule type" value="Genomic_DNA"/>
</dbReference>
<proteinExistence type="predicted"/>
<dbReference type="RefSeq" id="WP_085878466.1">
    <property type="nucleotide sequence ID" value="NZ_FWFZ01000006.1"/>
</dbReference>
<dbReference type="Pfam" id="PF04402">
    <property type="entry name" value="SIMPL"/>
    <property type="match status" value="1"/>
</dbReference>
<dbReference type="PANTHER" id="PTHR34387:SF1">
    <property type="entry name" value="PERIPLASMIC IMMUNOGENIC PROTEIN"/>
    <property type="match status" value="1"/>
</dbReference>
<gene>
    <name evidence="2" type="ORF">ROA7023_01592</name>
</gene>
<accession>A0A1Y5SGY3</accession>
<dbReference type="InterPro" id="IPR052022">
    <property type="entry name" value="26kDa_periplasmic_antigen"/>
</dbReference>
<name>A0A1Y5SGY3_9RHOB</name>
<reference evidence="2 3" key="1">
    <citation type="submission" date="2017-03" db="EMBL/GenBank/DDBJ databases">
        <authorList>
            <person name="Afonso C.L."/>
            <person name="Miller P.J."/>
            <person name="Scott M.A."/>
            <person name="Spackman E."/>
            <person name="Goraichik I."/>
            <person name="Dimitrov K.M."/>
            <person name="Suarez D.L."/>
            <person name="Swayne D.E."/>
        </authorList>
    </citation>
    <scope>NUCLEOTIDE SEQUENCE [LARGE SCALE GENOMIC DNA]</scope>
    <source>
        <strain evidence="2 3">CECT 7023</strain>
    </source>
</reference>
<protein>
    <submittedName>
        <fullName evidence="2">26 kDa periplasmic immunogenic protein</fullName>
    </submittedName>
</protein>
<keyword evidence="1" id="KW-0732">Signal</keyword>
<evidence type="ECO:0000313" key="2">
    <source>
        <dbReference type="EMBL" id="SLN40594.1"/>
    </source>
</evidence>
<feature type="chain" id="PRO_5012599395" evidence="1">
    <location>
        <begin position="35"/>
        <end position="242"/>
    </location>
</feature>
<sequence>MTRIGFQIINLVLAAVAAAAFLALFGLAARPAAAQGFEAPVIRVSGEGAVTVAPDMAVLSLGIREEARTAEVAVAAMGRRTQSVLDALAEVGIVKTDIATGSLRLDPTFSSSSINSGPQVTGFVSEITLEVRIRDLDELGGILSSVVAEGSNLFQGVQFDVADRDEALDEARALAVADARARAEVFAAAAGVALGPLLSLSEASAGGGPAPMMESRAMDFVPVPQGELTIRANVTMVYGISE</sequence>
<dbReference type="AlphaFoldDB" id="A0A1Y5SGY3"/>
<dbReference type="Gene3D" id="3.30.70.2970">
    <property type="entry name" value="Protein of unknown function (DUF541), domain 2"/>
    <property type="match status" value="1"/>
</dbReference>
<dbReference type="Gene3D" id="3.30.110.170">
    <property type="entry name" value="Protein of unknown function (DUF541), domain 1"/>
    <property type="match status" value="1"/>
</dbReference>
<dbReference type="PANTHER" id="PTHR34387">
    <property type="entry name" value="SLR1258 PROTEIN"/>
    <property type="match status" value="1"/>
</dbReference>
<keyword evidence="3" id="KW-1185">Reference proteome</keyword>